<sequence length="283" mass="31081">MSRLTTDQNIKKTEPRRIRKSRPGDYRRQLPPWEGGAAGLFALFIWQISANLEFVASPYILSQKFAGLVLEGDPLYNLTLLQMLGTSLTTLLAGAGSAFIVAIPLGILMGYFRDLSRFLNLYISLCRPIPPMAWIPVGYILFAGMPQPTLWVQIMVVFVGAFFPSFTATAHAVQSVDPILIEAAQTLGARHERQILCKVLLPSVIPAVISGIRSGLGVGWMCIIGAEFVGGRMGIGAYIWSLYTIGGRMSQIMIAILCVGIVGLMMNEGISLIGRRIARWYSW</sequence>
<evidence type="ECO:0000313" key="10">
    <source>
        <dbReference type="EMBL" id="HHY28374.1"/>
    </source>
</evidence>
<feature type="compositionally biased region" description="Basic and acidic residues" evidence="8">
    <location>
        <begin position="9"/>
        <end position="28"/>
    </location>
</feature>
<protein>
    <submittedName>
        <fullName evidence="10">ABC transporter permease</fullName>
    </submittedName>
</protein>
<keyword evidence="2 7" id="KW-0813">Transport</keyword>
<keyword evidence="5 7" id="KW-1133">Transmembrane helix</keyword>
<evidence type="ECO:0000256" key="4">
    <source>
        <dbReference type="ARBA" id="ARBA00022692"/>
    </source>
</evidence>
<dbReference type="InterPro" id="IPR035906">
    <property type="entry name" value="MetI-like_sf"/>
</dbReference>
<comment type="similarity">
    <text evidence="7">Belongs to the binding-protein-dependent transport system permease family.</text>
</comment>
<dbReference type="GO" id="GO:0055085">
    <property type="term" value="P:transmembrane transport"/>
    <property type="evidence" value="ECO:0007669"/>
    <property type="project" value="InterPro"/>
</dbReference>
<comment type="subcellular location">
    <subcellularLocation>
        <location evidence="1 7">Cell membrane</location>
        <topology evidence="1 7">Multi-pass membrane protein</topology>
    </subcellularLocation>
</comment>
<feature type="transmembrane region" description="Helical" evidence="7">
    <location>
        <begin position="252"/>
        <end position="273"/>
    </location>
</feature>
<dbReference type="PANTHER" id="PTHR30151">
    <property type="entry name" value="ALKANE SULFONATE ABC TRANSPORTER-RELATED, MEMBRANE SUBUNIT"/>
    <property type="match status" value="1"/>
</dbReference>
<comment type="caution">
    <text evidence="10">The sequence shown here is derived from an EMBL/GenBank/DDBJ whole genome shotgun (WGS) entry which is preliminary data.</text>
</comment>
<dbReference type="Gene3D" id="1.10.3720.10">
    <property type="entry name" value="MetI-like"/>
    <property type="match status" value="1"/>
</dbReference>
<feature type="transmembrane region" description="Helical" evidence="7">
    <location>
        <begin position="150"/>
        <end position="174"/>
    </location>
</feature>
<evidence type="ECO:0000256" key="5">
    <source>
        <dbReference type="ARBA" id="ARBA00022989"/>
    </source>
</evidence>
<organism evidence="10 11">
    <name type="scientific">Desulfitobacterium dehalogenans</name>
    <dbReference type="NCBI Taxonomy" id="36854"/>
    <lineage>
        <taxon>Bacteria</taxon>
        <taxon>Bacillati</taxon>
        <taxon>Bacillota</taxon>
        <taxon>Clostridia</taxon>
        <taxon>Eubacteriales</taxon>
        <taxon>Desulfitobacteriaceae</taxon>
        <taxon>Desulfitobacterium</taxon>
    </lineage>
</organism>
<dbReference type="EMBL" id="DUTF01000357">
    <property type="protein sequence ID" value="HHY28374.1"/>
    <property type="molecule type" value="Genomic_DNA"/>
</dbReference>
<accession>A0A7C7D7S4</accession>
<evidence type="ECO:0000256" key="6">
    <source>
        <dbReference type="ARBA" id="ARBA00023136"/>
    </source>
</evidence>
<keyword evidence="4 7" id="KW-0812">Transmembrane</keyword>
<dbReference type="GO" id="GO:0005886">
    <property type="term" value="C:plasma membrane"/>
    <property type="evidence" value="ECO:0007669"/>
    <property type="project" value="UniProtKB-SubCell"/>
</dbReference>
<reference evidence="10 11" key="1">
    <citation type="journal article" date="2020" name="Biotechnol. Biofuels">
        <title>New insights from the biogas microbiome by comprehensive genome-resolved metagenomics of nearly 1600 species originating from multiple anaerobic digesters.</title>
        <authorList>
            <person name="Campanaro S."/>
            <person name="Treu L."/>
            <person name="Rodriguez-R L.M."/>
            <person name="Kovalovszki A."/>
            <person name="Ziels R.M."/>
            <person name="Maus I."/>
            <person name="Zhu X."/>
            <person name="Kougias P.G."/>
            <person name="Basile A."/>
            <person name="Luo G."/>
            <person name="Schluter A."/>
            <person name="Konstantinidis K.T."/>
            <person name="Angelidaki I."/>
        </authorList>
    </citation>
    <scope>NUCLEOTIDE SEQUENCE [LARGE SCALE GENOMIC DNA]</scope>
    <source>
        <strain evidence="10">AS05jafATM_4</strain>
    </source>
</reference>
<dbReference type="SUPFAM" id="SSF161098">
    <property type="entry name" value="MetI-like"/>
    <property type="match status" value="1"/>
</dbReference>
<keyword evidence="3" id="KW-1003">Cell membrane</keyword>
<dbReference type="Pfam" id="PF00528">
    <property type="entry name" value="BPD_transp_1"/>
    <property type="match status" value="1"/>
</dbReference>
<keyword evidence="6 7" id="KW-0472">Membrane</keyword>
<evidence type="ECO:0000256" key="8">
    <source>
        <dbReference type="SAM" id="MobiDB-lite"/>
    </source>
</evidence>
<feature type="transmembrane region" description="Helical" evidence="7">
    <location>
        <begin position="80"/>
        <end position="107"/>
    </location>
</feature>
<feature type="transmembrane region" description="Helical" evidence="7">
    <location>
        <begin position="119"/>
        <end position="144"/>
    </location>
</feature>
<evidence type="ECO:0000256" key="3">
    <source>
        <dbReference type="ARBA" id="ARBA00022475"/>
    </source>
</evidence>
<evidence type="ECO:0000259" key="9">
    <source>
        <dbReference type="PROSITE" id="PS50928"/>
    </source>
</evidence>
<dbReference type="PROSITE" id="PS50928">
    <property type="entry name" value="ABC_TM1"/>
    <property type="match status" value="1"/>
</dbReference>
<dbReference type="Proteomes" id="UP000553059">
    <property type="component" value="Unassembled WGS sequence"/>
</dbReference>
<feature type="domain" description="ABC transmembrane type-1" evidence="9">
    <location>
        <begin position="84"/>
        <end position="274"/>
    </location>
</feature>
<name>A0A7C7D7S4_9FIRM</name>
<dbReference type="InterPro" id="IPR000515">
    <property type="entry name" value="MetI-like"/>
</dbReference>
<proteinExistence type="inferred from homology"/>
<dbReference type="AlphaFoldDB" id="A0A7C7D7S4"/>
<evidence type="ECO:0000256" key="7">
    <source>
        <dbReference type="RuleBase" id="RU363032"/>
    </source>
</evidence>
<evidence type="ECO:0000313" key="11">
    <source>
        <dbReference type="Proteomes" id="UP000553059"/>
    </source>
</evidence>
<feature type="region of interest" description="Disordered" evidence="8">
    <location>
        <begin position="1"/>
        <end position="30"/>
    </location>
</feature>
<dbReference type="CDD" id="cd06261">
    <property type="entry name" value="TM_PBP2"/>
    <property type="match status" value="1"/>
</dbReference>
<feature type="transmembrane region" description="Helical" evidence="7">
    <location>
        <begin position="218"/>
        <end position="240"/>
    </location>
</feature>
<evidence type="ECO:0000256" key="2">
    <source>
        <dbReference type="ARBA" id="ARBA00022448"/>
    </source>
</evidence>
<dbReference type="PANTHER" id="PTHR30151:SF0">
    <property type="entry name" value="ABC TRANSPORTER PERMEASE PROTEIN MJ0413-RELATED"/>
    <property type="match status" value="1"/>
</dbReference>
<evidence type="ECO:0000256" key="1">
    <source>
        <dbReference type="ARBA" id="ARBA00004651"/>
    </source>
</evidence>
<feature type="transmembrane region" description="Helical" evidence="7">
    <location>
        <begin position="37"/>
        <end position="60"/>
    </location>
</feature>
<gene>
    <name evidence="10" type="ORF">GX523_16860</name>
</gene>